<evidence type="ECO:0000313" key="5">
    <source>
        <dbReference type="Proteomes" id="UP000619260"/>
    </source>
</evidence>
<evidence type="ECO:0000256" key="1">
    <source>
        <dbReference type="SAM" id="MobiDB-lite"/>
    </source>
</evidence>
<dbReference type="SUPFAM" id="SSF47781">
    <property type="entry name" value="RuvA domain 2-like"/>
    <property type="match status" value="1"/>
</dbReference>
<dbReference type="AlphaFoldDB" id="A0A8J4DV22"/>
<evidence type="ECO:0000256" key="2">
    <source>
        <dbReference type="SAM" id="Phobius"/>
    </source>
</evidence>
<dbReference type="PANTHER" id="PTHR21180">
    <property type="entry name" value="ENDONUCLEASE/EXONUCLEASE/PHOSPHATASE FAMILY DOMAIN-CONTAINING PROTEIN 1"/>
    <property type="match status" value="1"/>
</dbReference>
<keyword evidence="2" id="KW-0472">Membrane</keyword>
<dbReference type="RefSeq" id="WP_239153508.1">
    <property type="nucleotide sequence ID" value="NZ_BOPF01000030.1"/>
</dbReference>
<proteinExistence type="predicted"/>
<dbReference type="SUPFAM" id="SSF142984">
    <property type="entry name" value="Nqo1 middle domain-like"/>
    <property type="match status" value="1"/>
</dbReference>
<dbReference type="InterPro" id="IPR004509">
    <property type="entry name" value="Competence_ComEA_HhH"/>
</dbReference>
<comment type="caution">
    <text evidence="4">The sequence shown here is derived from an EMBL/GenBank/DDBJ whole genome shotgun (WGS) entry which is preliminary data.</text>
</comment>
<dbReference type="Pfam" id="PF12836">
    <property type="entry name" value="HHH_3"/>
    <property type="match status" value="1"/>
</dbReference>
<feature type="region of interest" description="Disordered" evidence="1">
    <location>
        <begin position="66"/>
        <end position="110"/>
    </location>
</feature>
<feature type="compositionally biased region" description="Basic and acidic residues" evidence="1">
    <location>
        <begin position="76"/>
        <end position="88"/>
    </location>
</feature>
<keyword evidence="2" id="KW-0812">Transmembrane</keyword>
<dbReference type="NCBIfam" id="TIGR00426">
    <property type="entry name" value="competence protein ComEA helix-hairpin-helix repeat region"/>
    <property type="match status" value="1"/>
</dbReference>
<organism evidence="4 5">
    <name type="scientific">Virgisporangium aliadipatigenens</name>
    <dbReference type="NCBI Taxonomy" id="741659"/>
    <lineage>
        <taxon>Bacteria</taxon>
        <taxon>Bacillati</taxon>
        <taxon>Actinomycetota</taxon>
        <taxon>Actinomycetes</taxon>
        <taxon>Micromonosporales</taxon>
        <taxon>Micromonosporaceae</taxon>
        <taxon>Virgisporangium</taxon>
    </lineage>
</organism>
<accession>A0A8J4DV22</accession>
<dbReference type="InterPro" id="IPR051675">
    <property type="entry name" value="Endo/Exo/Phosphatase_dom_1"/>
</dbReference>
<dbReference type="GO" id="GO:0015627">
    <property type="term" value="C:type II protein secretion system complex"/>
    <property type="evidence" value="ECO:0007669"/>
    <property type="project" value="TreeGrafter"/>
</dbReference>
<dbReference type="SMART" id="SM00278">
    <property type="entry name" value="HhH1"/>
    <property type="match status" value="2"/>
</dbReference>
<dbReference type="Gene3D" id="3.10.560.10">
    <property type="entry name" value="Outer membrane lipoprotein wza domain like"/>
    <property type="match status" value="1"/>
</dbReference>
<reference evidence="4" key="1">
    <citation type="submission" date="2021-01" db="EMBL/GenBank/DDBJ databases">
        <title>Whole genome shotgun sequence of Virgisporangium aliadipatigenens NBRC 105644.</title>
        <authorList>
            <person name="Komaki H."/>
            <person name="Tamura T."/>
        </authorList>
    </citation>
    <scope>NUCLEOTIDE SEQUENCE</scope>
    <source>
        <strain evidence="4">NBRC 105644</strain>
    </source>
</reference>
<dbReference type="GO" id="GO:0003677">
    <property type="term" value="F:DNA binding"/>
    <property type="evidence" value="ECO:0007669"/>
    <property type="project" value="InterPro"/>
</dbReference>
<dbReference type="GO" id="GO:0015628">
    <property type="term" value="P:protein secretion by the type II secretion system"/>
    <property type="evidence" value="ECO:0007669"/>
    <property type="project" value="TreeGrafter"/>
</dbReference>
<keyword evidence="5" id="KW-1185">Reference proteome</keyword>
<dbReference type="Pfam" id="PF10531">
    <property type="entry name" value="SLBB"/>
    <property type="match status" value="1"/>
</dbReference>
<keyword evidence="2" id="KW-1133">Transmembrane helix</keyword>
<dbReference type="InterPro" id="IPR019554">
    <property type="entry name" value="Soluble_ligand-bd"/>
</dbReference>
<protein>
    <recommendedName>
        <fullName evidence="3">Helix-hairpin-helix DNA-binding motif class 1 domain-containing protein</fullName>
    </recommendedName>
</protein>
<feature type="domain" description="Helix-hairpin-helix DNA-binding motif class 1" evidence="3">
    <location>
        <begin position="295"/>
        <end position="314"/>
    </location>
</feature>
<dbReference type="Proteomes" id="UP000619260">
    <property type="component" value="Unassembled WGS sequence"/>
</dbReference>
<sequence>MGWWKRDGRPDGVDEATERVARQRFARMVGEAVVPPAVVASGVSSVAALSTVDSVVADGRDIYWTRGSPEPVGSAREGDDPWAFRRGGDPWAVPDPGPDGAGAGTDPTVDPGRVRRALAAFDPGRRGVKALAFVVAFIAAVVAVIVWWQRPRVEPVPSIAGPDAAVSSVAGSGAPGAKEVVVSVTGRVHRPGLVSLPAGSRVADAIEAAGGVLPGTDLSFLNLARRLVDGEMLAVGVSPPPGAVPPGPAGDGGGGPLNLNTATLAELDALPGVGPVLAQRILDYRTKHGGFRSVDELRKVDGLGEARYAQLKDLVTV</sequence>
<evidence type="ECO:0000313" key="4">
    <source>
        <dbReference type="EMBL" id="GIJ49722.1"/>
    </source>
</evidence>
<dbReference type="Gene3D" id="1.10.150.320">
    <property type="entry name" value="Photosystem II 12 kDa extrinsic protein"/>
    <property type="match status" value="1"/>
</dbReference>
<evidence type="ECO:0000259" key="3">
    <source>
        <dbReference type="SMART" id="SM00278"/>
    </source>
</evidence>
<dbReference type="PANTHER" id="PTHR21180:SF32">
    <property type="entry name" value="ENDONUCLEASE_EXONUCLEASE_PHOSPHATASE FAMILY DOMAIN-CONTAINING PROTEIN 1"/>
    <property type="match status" value="1"/>
</dbReference>
<dbReference type="InterPro" id="IPR003583">
    <property type="entry name" value="Hlx-hairpin-Hlx_DNA-bd_motif"/>
</dbReference>
<dbReference type="GO" id="GO:0006281">
    <property type="term" value="P:DNA repair"/>
    <property type="evidence" value="ECO:0007669"/>
    <property type="project" value="InterPro"/>
</dbReference>
<feature type="transmembrane region" description="Helical" evidence="2">
    <location>
        <begin position="130"/>
        <end position="148"/>
    </location>
</feature>
<dbReference type="InterPro" id="IPR010994">
    <property type="entry name" value="RuvA_2-like"/>
</dbReference>
<name>A0A8J4DV22_9ACTN</name>
<gene>
    <name evidence="4" type="ORF">Val02_66080</name>
</gene>
<feature type="domain" description="Helix-hairpin-helix DNA-binding motif class 1" evidence="3">
    <location>
        <begin position="265"/>
        <end position="284"/>
    </location>
</feature>
<dbReference type="EMBL" id="BOPF01000030">
    <property type="protein sequence ID" value="GIJ49722.1"/>
    <property type="molecule type" value="Genomic_DNA"/>
</dbReference>